<reference evidence="4" key="1">
    <citation type="journal article" date="2021" name="Open Biol.">
        <title>Shared evolutionary footprints suggest mitochondrial oxidative damage underlies multiple complex I losses in fungi.</title>
        <authorList>
            <person name="Schikora-Tamarit M.A."/>
            <person name="Marcet-Houben M."/>
            <person name="Nosek J."/>
            <person name="Gabaldon T."/>
        </authorList>
    </citation>
    <scope>NUCLEOTIDE SEQUENCE</scope>
    <source>
        <strain evidence="4">NCAIM Y.01608</strain>
    </source>
</reference>
<dbReference type="Gene3D" id="2.40.160.50">
    <property type="entry name" value="membrane protein fhac: a member of the omp85/tpsb transporter family"/>
    <property type="match status" value="1"/>
</dbReference>
<reference evidence="4" key="2">
    <citation type="submission" date="2021-01" db="EMBL/GenBank/DDBJ databases">
        <authorList>
            <person name="Schikora-Tamarit M.A."/>
        </authorList>
    </citation>
    <scope>NUCLEOTIDE SEQUENCE</scope>
    <source>
        <strain evidence="4">NCAIM Y.01608</strain>
    </source>
</reference>
<evidence type="ECO:0000256" key="2">
    <source>
        <dbReference type="ARBA" id="ARBA00023136"/>
    </source>
</evidence>
<dbReference type="EMBL" id="JAEUBD010000013">
    <property type="protein sequence ID" value="KAH3678771.1"/>
    <property type="molecule type" value="Genomic_DNA"/>
</dbReference>
<protein>
    <recommendedName>
        <fullName evidence="3">Bacterial surface antigen (D15) domain-containing protein</fullName>
    </recommendedName>
</protein>
<organism evidence="4 5">
    <name type="scientific">Ogataea polymorpha</name>
    <dbReference type="NCBI Taxonomy" id="460523"/>
    <lineage>
        <taxon>Eukaryota</taxon>
        <taxon>Fungi</taxon>
        <taxon>Dikarya</taxon>
        <taxon>Ascomycota</taxon>
        <taxon>Saccharomycotina</taxon>
        <taxon>Pichiomycetes</taxon>
        <taxon>Pichiales</taxon>
        <taxon>Pichiaceae</taxon>
        <taxon>Ogataea</taxon>
    </lineage>
</organism>
<dbReference type="OrthoDB" id="1724197at2759"/>
<keyword evidence="5" id="KW-1185">Reference proteome</keyword>
<keyword evidence="2" id="KW-0472">Membrane</keyword>
<evidence type="ECO:0000313" key="5">
    <source>
        <dbReference type="Proteomes" id="UP000788993"/>
    </source>
</evidence>
<dbReference type="AlphaFoldDB" id="A0A9P8THP2"/>
<dbReference type="InterPro" id="IPR000184">
    <property type="entry name" value="Bac_surfAg_D15"/>
</dbReference>
<proteinExistence type="predicted"/>
<evidence type="ECO:0000313" key="4">
    <source>
        <dbReference type="EMBL" id="KAH3678771.1"/>
    </source>
</evidence>
<feature type="domain" description="Bacterial surface antigen (D15)" evidence="3">
    <location>
        <begin position="159"/>
        <end position="383"/>
    </location>
</feature>
<comment type="caution">
    <text evidence="4">The sequence shown here is derived from an EMBL/GenBank/DDBJ whole genome shotgun (WGS) entry which is preliminary data.</text>
</comment>
<dbReference type="Pfam" id="PF01103">
    <property type="entry name" value="Omp85"/>
    <property type="match status" value="1"/>
</dbReference>
<dbReference type="Proteomes" id="UP000788993">
    <property type="component" value="Unassembled WGS sequence"/>
</dbReference>
<gene>
    <name evidence="4" type="ORF">OGATHE_000040</name>
</gene>
<name>A0A9P8THP2_9ASCO</name>
<sequence>MSSPSEVLQQNATAGVNLKAVSVTGGEQFSDNFFNKLLSPLLSSADLTVGQLNSRCQSALGNLAFTGCFDSVAAKVEPAAQDPHSPLCVTAKFDLVPAKLAHTTVGSVYTPEGNQLMLNYINNNTFGNAELLQVSSLAGLVPESPVRLLNVLYKAPMVDTSLKLFADGFVSNANDARFQSEQQWVGSGTLGVEKLKLFRNFTAAFSAAISLVKRTTLRVSDGASDEIKTYAGDHFKESVLLSVACDRLTYLPASKNALPLNGFHWSLKNELTGLSNTSPEKFVKFESSLQLIKSVFRNSLTLDCQLAAGHIVNLSGSKTIHYHDKFYLDVLGSKTLGYPSLSETRFGGTSYVSGNLRLLSRLLFVDPAYPLRVYVGLNGGQVASDPAQLLSWRSGAALGLTYKVGSVAHCNVYYELPIAGRGRSGLGFNVALYGDY</sequence>
<evidence type="ECO:0000259" key="3">
    <source>
        <dbReference type="Pfam" id="PF01103"/>
    </source>
</evidence>
<evidence type="ECO:0000256" key="1">
    <source>
        <dbReference type="ARBA" id="ARBA00004370"/>
    </source>
</evidence>
<accession>A0A9P8THP2</accession>
<dbReference type="GO" id="GO:0019867">
    <property type="term" value="C:outer membrane"/>
    <property type="evidence" value="ECO:0007669"/>
    <property type="project" value="InterPro"/>
</dbReference>
<comment type="subcellular location">
    <subcellularLocation>
        <location evidence="1">Membrane</location>
    </subcellularLocation>
</comment>